<sequence>MFWILKRSRLTGSSFLNVLNNNSNGNQANNSSVKAQSNSSKRGYGRLPHEDPDDNHNTQQAQNSSATNSTATTPSNPPPVNHLAPELFDFELTDEFSDDSEYDEALTCNVCDRAFSTPRLLQQHQQKKRHFGCSACDSLFPSLMALEHHKEEFEHWSSADDFLSGDSETEEECADLEPSEEEERERLLL</sequence>
<dbReference type="InterPro" id="IPR013087">
    <property type="entry name" value="Znf_C2H2_type"/>
</dbReference>
<dbReference type="SMART" id="SM00355">
    <property type="entry name" value="ZnF_C2H2"/>
    <property type="match status" value="2"/>
</dbReference>
<dbReference type="AlphaFoldDB" id="A0A8S1CIW8"/>
<evidence type="ECO:0000256" key="1">
    <source>
        <dbReference type="PROSITE-ProRule" id="PRU00042"/>
    </source>
</evidence>
<feature type="region of interest" description="Disordered" evidence="2">
    <location>
        <begin position="22"/>
        <end position="84"/>
    </location>
</feature>
<dbReference type="InterPro" id="IPR036236">
    <property type="entry name" value="Znf_C2H2_sf"/>
</dbReference>
<feature type="compositionally biased region" description="Low complexity" evidence="2">
    <location>
        <begin position="22"/>
        <end position="33"/>
    </location>
</feature>
<dbReference type="Proteomes" id="UP000494165">
    <property type="component" value="Unassembled WGS sequence"/>
</dbReference>
<feature type="region of interest" description="Disordered" evidence="2">
    <location>
        <begin position="159"/>
        <end position="189"/>
    </location>
</feature>
<evidence type="ECO:0000259" key="3">
    <source>
        <dbReference type="PROSITE" id="PS50157"/>
    </source>
</evidence>
<dbReference type="Gene3D" id="3.30.160.60">
    <property type="entry name" value="Classic Zinc Finger"/>
    <property type="match status" value="1"/>
</dbReference>
<gene>
    <name evidence="4" type="ORF">CLODIP_2_CD06736</name>
</gene>
<keyword evidence="1" id="KW-0863">Zinc-finger</keyword>
<keyword evidence="1" id="KW-0862">Zinc</keyword>
<accession>A0A8S1CIW8</accession>
<feature type="compositionally biased region" description="Acidic residues" evidence="2">
    <location>
        <begin position="167"/>
        <end position="183"/>
    </location>
</feature>
<comment type="caution">
    <text evidence="4">The sequence shown here is derived from an EMBL/GenBank/DDBJ whole genome shotgun (WGS) entry which is preliminary data.</text>
</comment>
<evidence type="ECO:0000313" key="5">
    <source>
        <dbReference type="Proteomes" id="UP000494165"/>
    </source>
</evidence>
<dbReference type="PROSITE" id="PS50157">
    <property type="entry name" value="ZINC_FINGER_C2H2_2"/>
    <property type="match status" value="1"/>
</dbReference>
<feature type="compositionally biased region" description="Basic and acidic residues" evidence="2">
    <location>
        <begin position="47"/>
        <end position="56"/>
    </location>
</feature>
<dbReference type="OrthoDB" id="6910977at2759"/>
<proteinExistence type="predicted"/>
<organism evidence="4 5">
    <name type="scientific">Cloeon dipterum</name>
    <dbReference type="NCBI Taxonomy" id="197152"/>
    <lineage>
        <taxon>Eukaryota</taxon>
        <taxon>Metazoa</taxon>
        <taxon>Ecdysozoa</taxon>
        <taxon>Arthropoda</taxon>
        <taxon>Hexapoda</taxon>
        <taxon>Insecta</taxon>
        <taxon>Pterygota</taxon>
        <taxon>Palaeoptera</taxon>
        <taxon>Ephemeroptera</taxon>
        <taxon>Pisciforma</taxon>
        <taxon>Baetidae</taxon>
        <taxon>Cloeon</taxon>
    </lineage>
</organism>
<feature type="domain" description="C2H2-type" evidence="3">
    <location>
        <begin position="106"/>
        <end position="135"/>
    </location>
</feature>
<keyword evidence="5" id="KW-1185">Reference proteome</keyword>
<keyword evidence="1" id="KW-0479">Metal-binding</keyword>
<reference evidence="4 5" key="1">
    <citation type="submission" date="2020-04" db="EMBL/GenBank/DDBJ databases">
        <authorList>
            <person name="Alioto T."/>
            <person name="Alioto T."/>
            <person name="Gomez Garrido J."/>
        </authorList>
    </citation>
    <scope>NUCLEOTIDE SEQUENCE [LARGE SCALE GENOMIC DNA]</scope>
</reference>
<dbReference type="PROSITE" id="PS00028">
    <property type="entry name" value="ZINC_FINGER_C2H2_1"/>
    <property type="match status" value="1"/>
</dbReference>
<name>A0A8S1CIW8_9INSE</name>
<dbReference type="GO" id="GO:0008270">
    <property type="term" value="F:zinc ion binding"/>
    <property type="evidence" value="ECO:0007669"/>
    <property type="project" value="UniProtKB-KW"/>
</dbReference>
<dbReference type="SUPFAM" id="SSF57667">
    <property type="entry name" value="beta-beta-alpha zinc fingers"/>
    <property type="match status" value="1"/>
</dbReference>
<dbReference type="EMBL" id="CADEPI010000019">
    <property type="protein sequence ID" value="CAB3365229.1"/>
    <property type="molecule type" value="Genomic_DNA"/>
</dbReference>
<feature type="compositionally biased region" description="Low complexity" evidence="2">
    <location>
        <begin position="57"/>
        <end position="74"/>
    </location>
</feature>
<evidence type="ECO:0000313" key="4">
    <source>
        <dbReference type="EMBL" id="CAB3365229.1"/>
    </source>
</evidence>
<protein>
    <recommendedName>
        <fullName evidence="3">C2H2-type domain-containing protein</fullName>
    </recommendedName>
</protein>
<evidence type="ECO:0000256" key="2">
    <source>
        <dbReference type="SAM" id="MobiDB-lite"/>
    </source>
</evidence>